<evidence type="ECO:0000256" key="1">
    <source>
        <dbReference type="ARBA" id="ARBA00023125"/>
    </source>
</evidence>
<reference evidence="3" key="1">
    <citation type="journal article" date="2014" name="Int. J. Syst. Evol. Microbiol.">
        <title>Complete genome sequence of Corynebacterium casei LMG S-19264T (=DSM 44701T), isolated from a smear-ripened cheese.</title>
        <authorList>
            <consortium name="US DOE Joint Genome Institute (JGI-PGF)"/>
            <person name="Walter F."/>
            <person name="Albersmeier A."/>
            <person name="Kalinowski J."/>
            <person name="Ruckert C."/>
        </authorList>
    </citation>
    <scope>NUCLEOTIDE SEQUENCE</scope>
    <source>
        <strain evidence="3">JCM 13306</strain>
    </source>
</reference>
<dbReference type="Pfam" id="PF01381">
    <property type="entry name" value="HTH_3"/>
    <property type="match status" value="1"/>
</dbReference>
<dbReference type="Gene3D" id="1.10.260.40">
    <property type="entry name" value="lambda repressor-like DNA-binding domains"/>
    <property type="match status" value="1"/>
</dbReference>
<dbReference type="PROSITE" id="PS50943">
    <property type="entry name" value="HTH_CROC1"/>
    <property type="match status" value="1"/>
</dbReference>
<name>A0A919FA00_9XANT</name>
<evidence type="ECO:0000313" key="4">
    <source>
        <dbReference type="Proteomes" id="UP000623958"/>
    </source>
</evidence>
<accession>A0A919FA00</accession>
<organism evidence="3 4">
    <name type="scientific">Xanthomonas boreopolis</name>
    <dbReference type="NCBI Taxonomy" id="86183"/>
    <lineage>
        <taxon>Bacteria</taxon>
        <taxon>Pseudomonadati</taxon>
        <taxon>Pseudomonadota</taxon>
        <taxon>Gammaproteobacteria</taxon>
        <taxon>Lysobacterales</taxon>
        <taxon>Lysobacteraceae</taxon>
        <taxon>Xanthomonas</taxon>
    </lineage>
</organism>
<dbReference type="PANTHER" id="PTHR46558">
    <property type="entry name" value="TRACRIPTIONAL REGULATORY PROTEIN-RELATED-RELATED"/>
    <property type="match status" value="1"/>
</dbReference>
<proteinExistence type="predicted"/>
<evidence type="ECO:0000313" key="3">
    <source>
        <dbReference type="EMBL" id="GHH57685.1"/>
    </source>
</evidence>
<feature type="domain" description="HTH cro/C1-type" evidence="2">
    <location>
        <begin position="62"/>
        <end position="116"/>
    </location>
</feature>
<dbReference type="Proteomes" id="UP000623958">
    <property type="component" value="Unassembled WGS sequence"/>
</dbReference>
<dbReference type="GO" id="GO:0003677">
    <property type="term" value="F:DNA binding"/>
    <property type="evidence" value="ECO:0007669"/>
    <property type="project" value="UniProtKB-KW"/>
</dbReference>
<dbReference type="InterPro" id="IPR010982">
    <property type="entry name" value="Lambda_DNA-bd_dom_sf"/>
</dbReference>
<dbReference type="AlphaFoldDB" id="A0A919FA00"/>
<evidence type="ECO:0000259" key="2">
    <source>
        <dbReference type="PROSITE" id="PS50943"/>
    </source>
</evidence>
<protein>
    <recommendedName>
        <fullName evidence="2">HTH cro/C1-type domain-containing protein</fullName>
    </recommendedName>
</protein>
<dbReference type="PANTHER" id="PTHR46558:SF11">
    <property type="entry name" value="HTH-TYPE TRANSCRIPTIONAL REGULATOR XRE"/>
    <property type="match status" value="1"/>
</dbReference>
<keyword evidence="4" id="KW-1185">Reference proteome</keyword>
<reference evidence="3" key="2">
    <citation type="submission" date="2020-09" db="EMBL/GenBank/DDBJ databases">
        <authorList>
            <person name="Sun Q."/>
            <person name="Ohkuma M."/>
        </authorList>
    </citation>
    <scope>NUCLEOTIDE SEQUENCE</scope>
    <source>
        <strain evidence="3">JCM 13306</strain>
    </source>
</reference>
<dbReference type="SMART" id="SM00530">
    <property type="entry name" value="HTH_XRE"/>
    <property type="match status" value="1"/>
</dbReference>
<gene>
    <name evidence="3" type="ORF">GCM10009090_29190</name>
</gene>
<dbReference type="SUPFAM" id="SSF47413">
    <property type="entry name" value="lambda repressor-like DNA-binding domains"/>
    <property type="match status" value="1"/>
</dbReference>
<dbReference type="InterPro" id="IPR001387">
    <property type="entry name" value="Cro/C1-type_HTH"/>
</dbReference>
<dbReference type="EMBL" id="BNBA01000026">
    <property type="protein sequence ID" value="GHH57685.1"/>
    <property type="molecule type" value="Genomic_DNA"/>
</dbReference>
<dbReference type="CDD" id="cd00093">
    <property type="entry name" value="HTH_XRE"/>
    <property type="match status" value="1"/>
</dbReference>
<sequence length="177" mass="20263">MQGSTAELRRYRMDVRQRRTLKVWIFRTREVKIIRTTWVWNSHILVRPFLSVIQMKAFGDRLREARIATGMTQEQLGFALGVTKASVSAWENGRETPSFRVLPDLRNALMRSLDELICGVSTASNEGGGNASMELMPKNTGEKVLLVRFRRLPAKKREAFLEILKPTLSREKGENGE</sequence>
<comment type="caution">
    <text evidence="3">The sequence shown here is derived from an EMBL/GenBank/DDBJ whole genome shotgun (WGS) entry which is preliminary data.</text>
</comment>
<dbReference type="RefSeq" id="WP_434029709.1">
    <property type="nucleotide sequence ID" value="NZ_BNBA01000026.1"/>
</dbReference>
<keyword evidence="1" id="KW-0238">DNA-binding</keyword>